<name>A0ABT2HC58_9MICO</name>
<evidence type="ECO:0000313" key="1">
    <source>
        <dbReference type="EMBL" id="MCS5737545.1"/>
    </source>
</evidence>
<reference evidence="1" key="1">
    <citation type="submission" date="2022-08" db="EMBL/GenBank/DDBJ databases">
        <authorList>
            <person name="Deng Y."/>
            <person name="Han X.-F."/>
            <person name="Zhang Y.-Q."/>
        </authorList>
    </citation>
    <scope>NUCLEOTIDE SEQUENCE</scope>
    <source>
        <strain evidence="1">CPCC 203386</strain>
    </source>
</reference>
<dbReference type="EMBL" id="JANLCJ010000808">
    <property type="protein sequence ID" value="MCS5737545.1"/>
    <property type="molecule type" value="Genomic_DNA"/>
</dbReference>
<sequence>MGYEGSQCENTLAELQALAFRFDIPFLDSKQLPIPEKELAATVIDFLKDINHDGQPIH</sequence>
<comment type="caution">
    <text evidence="1">The sequence shown here is derived from an EMBL/GenBank/DDBJ whole genome shotgun (WGS) entry which is preliminary data.</text>
</comment>
<organism evidence="1 2">
    <name type="scientific">Herbiconiux daphne</name>
    <dbReference type="NCBI Taxonomy" id="2970914"/>
    <lineage>
        <taxon>Bacteria</taxon>
        <taxon>Bacillati</taxon>
        <taxon>Actinomycetota</taxon>
        <taxon>Actinomycetes</taxon>
        <taxon>Micrococcales</taxon>
        <taxon>Microbacteriaceae</taxon>
        <taxon>Herbiconiux</taxon>
    </lineage>
</organism>
<protein>
    <submittedName>
        <fullName evidence="1">Uncharacterized protein</fullName>
    </submittedName>
</protein>
<accession>A0ABT2HC58</accession>
<gene>
    <name evidence="1" type="ORF">N1032_27825</name>
</gene>
<dbReference type="RefSeq" id="WP_259543971.1">
    <property type="nucleotide sequence ID" value="NZ_JANLCJ010000808.1"/>
</dbReference>
<dbReference type="Proteomes" id="UP001165586">
    <property type="component" value="Unassembled WGS sequence"/>
</dbReference>
<proteinExistence type="predicted"/>
<keyword evidence="2" id="KW-1185">Reference proteome</keyword>
<evidence type="ECO:0000313" key="2">
    <source>
        <dbReference type="Proteomes" id="UP001165586"/>
    </source>
</evidence>